<dbReference type="PANTHER" id="PTHR39164">
    <property type="entry name" value="PROTEIN CCDC"/>
    <property type="match status" value="1"/>
</dbReference>
<dbReference type="EMBL" id="BMFK01000001">
    <property type="protein sequence ID" value="GGE63092.1"/>
    <property type="molecule type" value="Genomic_DNA"/>
</dbReference>
<keyword evidence="1" id="KW-0472">Membrane</keyword>
<name>A0A917AP14_9BACI</name>
<organism evidence="2 3">
    <name type="scientific">Priestia taiwanensis</name>
    <dbReference type="NCBI Taxonomy" id="1347902"/>
    <lineage>
        <taxon>Bacteria</taxon>
        <taxon>Bacillati</taxon>
        <taxon>Bacillota</taxon>
        <taxon>Bacilli</taxon>
        <taxon>Bacillales</taxon>
        <taxon>Bacillaceae</taxon>
        <taxon>Priestia</taxon>
    </lineage>
</organism>
<feature type="transmembrane region" description="Helical" evidence="1">
    <location>
        <begin position="124"/>
        <end position="144"/>
    </location>
</feature>
<feature type="transmembrane region" description="Helical" evidence="1">
    <location>
        <begin position="6"/>
        <end position="21"/>
    </location>
</feature>
<dbReference type="InterPro" id="IPR031306">
    <property type="entry name" value="CcdC"/>
</dbReference>
<gene>
    <name evidence="2" type="primary">ccdC</name>
    <name evidence="2" type="ORF">GCM10007140_11710</name>
</gene>
<keyword evidence="1" id="KW-0812">Transmembrane</keyword>
<dbReference type="PANTHER" id="PTHR39164:SF1">
    <property type="entry name" value="PROTEIN CCDC"/>
    <property type="match status" value="1"/>
</dbReference>
<accession>A0A917AP14</accession>
<dbReference type="RefSeq" id="WP_188387459.1">
    <property type="nucleotide sequence ID" value="NZ_BMFK01000001.1"/>
</dbReference>
<dbReference type="InterPro" id="IPR058247">
    <property type="entry name" value="DUF1453"/>
</dbReference>
<evidence type="ECO:0000256" key="1">
    <source>
        <dbReference type="SAM" id="Phobius"/>
    </source>
</evidence>
<feature type="transmembrane region" description="Helical" evidence="1">
    <location>
        <begin position="93"/>
        <end position="112"/>
    </location>
</feature>
<dbReference type="Proteomes" id="UP000605259">
    <property type="component" value="Unassembled WGS sequence"/>
</dbReference>
<dbReference type="AlphaFoldDB" id="A0A917AP14"/>
<feature type="transmembrane region" description="Helical" evidence="1">
    <location>
        <begin position="33"/>
        <end position="53"/>
    </location>
</feature>
<proteinExistence type="predicted"/>
<evidence type="ECO:0000313" key="3">
    <source>
        <dbReference type="Proteomes" id="UP000605259"/>
    </source>
</evidence>
<evidence type="ECO:0000313" key="2">
    <source>
        <dbReference type="EMBL" id="GGE63092.1"/>
    </source>
</evidence>
<comment type="caution">
    <text evidence="2">The sequence shown here is derived from an EMBL/GenBank/DDBJ whole genome shotgun (WGS) entry which is preliminary data.</text>
</comment>
<feature type="transmembrane region" description="Helical" evidence="1">
    <location>
        <begin position="59"/>
        <end position="81"/>
    </location>
</feature>
<dbReference type="PIRSF" id="PIRSF021441">
    <property type="entry name" value="DUF1453"/>
    <property type="match status" value="1"/>
</dbReference>
<protein>
    <submittedName>
        <fullName evidence="2">Membrane protein</fullName>
    </submittedName>
</protein>
<reference evidence="2" key="2">
    <citation type="submission" date="2020-09" db="EMBL/GenBank/DDBJ databases">
        <authorList>
            <person name="Sun Q."/>
            <person name="Zhou Y."/>
        </authorList>
    </citation>
    <scope>NUCLEOTIDE SEQUENCE</scope>
    <source>
        <strain evidence="2">CGMCC 1.12698</strain>
    </source>
</reference>
<reference evidence="2" key="1">
    <citation type="journal article" date="2014" name="Int. J. Syst. Evol. Microbiol.">
        <title>Complete genome sequence of Corynebacterium casei LMG S-19264T (=DSM 44701T), isolated from a smear-ripened cheese.</title>
        <authorList>
            <consortium name="US DOE Joint Genome Institute (JGI-PGF)"/>
            <person name="Walter F."/>
            <person name="Albersmeier A."/>
            <person name="Kalinowski J."/>
            <person name="Ruckert C."/>
        </authorList>
    </citation>
    <scope>NUCLEOTIDE SEQUENCE</scope>
    <source>
        <strain evidence="2">CGMCC 1.12698</strain>
    </source>
</reference>
<keyword evidence="1" id="KW-1133">Transmembrane helix</keyword>
<sequence>MATAGIIVALGMAIFWNVYRMKEAAKPVTAKKIILPPFFMSTGACMYIIPIFRITPMEMLEAVLVGMFFSIFLIMTSKFEIRGTEIYLQRSKAFVIIIFGLLALRIAIKSYLSSTIDYGQLSGMFFLLAFSMIVCWRIAMYFSYKKMERKLLEA</sequence>
<dbReference type="Pfam" id="PF07301">
    <property type="entry name" value="DUF1453"/>
    <property type="match status" value="1"/>
</dbReference>
<keyword evidence="3" id="KW-1185">Reference proteome</keyword>